<reference evidence="2" key="1">
    <citation type="submission" date="2021-01" db="EMBL/GenBank/DDBJ databases">
        <authorList>
            <consortium name="Genoscope - CEA"/>
            <person name="William W."/>
        </authorList>
    </citation>
    <scope>NUCLEOTIDE SEQUENCE</scope>
</reference>
<organism evidence="2">
    <name type="scientific">Brassica napus</name>
    <name type="common">Rape</name>
    <dbReference type="NCBI Taxonomy" id="3708"/>
    <lineage>
        <taxon>Eukaryota</taxon>
        <taxon>Viridiplantae</taxon>
        <taxon>Streptophyta</taxon>
        <taxon>Embryophyta</taxon>
        <taxon>Tracheophyta</taxon>
        <taxon>Spermatophyta</taxon>
        <taxon>Magnoliopsida</taxon>
        <taxon>eudicotyledons</taxon>
        <taxon>Gunneridae</taxon>
        <taxon>Pentapetalae</taxon>
        <taxon>rosids</taxon>
        <taxon>malvids</taxon>
        <taxon>Brassicales</taxon>
        <taxon>Brassicaceae</taxon>
        <taxon>Brassiceae</taxon>
        <taxon>Brassica</taxon>
    </lineage>
</organism>
<evidence type="ECO:0000313" key="2">
    <source>
        <dbReference type="EMBL" id="CAF1929294.1"/>
    </source>
</evidence>
<accession>A0A816L010</accession>
<protein>
    <submittedName>
        <fullName evidence="2">(rape) hypothetical protein</fullName>
    </submittedName>
</protein>
<feature type="compositionally biased region" description="Basic and acidic residues" evidence="1">
    <location>
        <begin position="17"/>
        <end position="30"/>
    </location>
</feature>
<dbReference type="Proteomes" id="UP001295469">
    <property type="component" value="Chromosome C05"/>
</dbReference>
<dbReference type="AlphaFoldDB" id="A0A816L010"/>
<feature type="region of interest" description="Disordered" evidence="1">
    <location>
        <begin position="1"/>
        <end position="65"/>
    </location>
</feature>
<proteinExistence type="predicted"/>
<name>A0A816L010_BRANA</name>
<gene>
    <name evidence="2" type="ORF">DARMORV10_C05P32450.1</name>
</gene>
<evidence type="ECO:0000256" key="1">
    <source>
        <dbReference type="SAM" id="MobiDB-lite"/>
    </source>
</evidence>
<sequence length="117" mass="12804">QIGERGVRRNTAAITGTRDETAITGTRDETATSIEKNNHVGACGIGPASDQPIRPTVDMSTSKAPRVFPSHGVTESIIKARHGLLCHRIRPLTWIRLQQASQSHPCGTNRLFPYEYA</sequence>
<feature type="non-terminal residue" evidence="2">
    <location>
        <position position="117"/>
    </location>
</feature>
<dbReference type="EMBL" id="HG994369">
    <property type="protein sequence ID" value="CAF1929294.1"/>
    <property type="molecule type" value="Genomic_DNA"/>
</dbReference>